<dbReference type="Proteomes" id="UP000269352">
    <property type="component" value="Unassembled WGS sequence"/>
</dbReference>
<dbReference type="SMART" id="SM00974">
    <property type="entry name" value="T5orf172"/>
    <property type="match status" value="1"/>
</dbReference>
<feature type="domain" description="Bacteriophage T5 Orf172 DNA-binding" evidence="1">
    <location>
        <begin position="14"/>
        <end position="104"/>
    </location>
</feature>
<comment type="caution">
    <text evidence="2">The sequence shown here is derived from an EMBL/GenBank/DDBJ whole genome shotgun (WGS) entry which is preliminary data.</text>
</comment>
<name>A0A388TC78_TERA1</name>
<dbReference type="InterPro" id="IPR043714">
    <property type="entry name" value="DUF5655"/>
</dbReference>
<accession>A0A388TC78</accession>
<dbReference type="Pfam" id="PF18899">
    <property type="entry name" value="DUF5655"/>
    <property type="match status" value="1"/>
</dbReference>
<sequence>MAKTKSVLYILTNPCLDGWIKIGITDDLAGRLQSLNNKTAIPLSYRVYATLKIESERLKMAEQIVHSYFDQYRAKEINEHGKVLRNREFFSITPEDAYAYLEEIRKFAQIDKTALEKHRESKTDKEAELIAEEAREISGRNTAGGDIDFASDNIRGLYEQFRNKILELGNKGITEEPQKHYIAFKTYKKNFVDIKIHKNSLVLFFNVKSGELPDERGLTRDLEAERHIGHHGNGDYDLRITDDKEFDYIMKLIKFSFEQNSK</sequence>
<dbReference type="EMBL" id="BGZN01000010">
    <property type="protein sequence ID" value="GBR73372.1"/>
    <property type="molecule type" value="Genomic_DNA"/>
</dbReference>
<dbReference type="Pfam" id="PF10544">
    <property type="entry name" value="T5orf172"/>
    <property type="match status" value="1"/>
</dbReference>
<organism evidence="2 3">
    <name type="scientific">Termititenax aidoneus</name>
    <dbReference type="NCBI Taxonomy" id="2218524"/>
    <lineage>
        <taxon>Bacteria</taxon>
        <taxon>Bacillati</taxon>
        <taxon>Candidatus Margulisiibacteriota</taxon>
        <taxon>Candidatus Termititenacia</taxon>
        <taxon>Candidatus Termititenacales</taxon>
        <taxon>Candidatus Termititenacaceae</taxon>
        <taxon>Candidatus Termititenax</taxon>
    </lineage>
</organism>
<reference evidence="2 3" key="1">
    <citation type="journal article" date="2019" name="ISME J.">
        <title>Genome analyses of uncultured TG2/ZB3 bacteria in 'Margulisbacteria' specifically attached to ectosymbiotic spirochetes of protists in the termite gut.</title>
        <authorList>
            <person name="Utami Y.D."/>
            <person name="Kuwahara H."/>
            <person name="Igai K."/>
            <person name="Murakami T."/>
            <person name="Sugaya K."/>
            <person name="Morikawa T."/>
            <person name="Nagura Y."/>
            <person name="Yuki M."/>
            <person name="Deevong P."/>
            <person name="Inoue T."/>
            <person name="Kihara K."/>
            <person name="Lo N."/>
            <person name="Yamada A."/>
            <person name="Ohkuma M."/>
            <person name="Hongoh Y."/>
        </authorList>
    </citation>
    <scope>NUCLEOTIDE SEQUENCE [LARGE SCALE GENOMIC DNA]</scope>
    <source>
        <strain evidence="2">NkOx7-01</strain>
    </source>
</reference>
<evidence type="ECO:0000259" key="1">
    <source>
        <dbReference type="SMART" id="SM00974"/>
    </source>
</evidence>
<gene>
    <name evidence="2" type="ORF">NO1_0765</name>
</gene>
<dbReference type="InterPro" id="IPR018306">
    <property type="entry name" value="Phage_T5_Orf172_DNA-bd"/>
</dbReference>
<keyword evidence="3" id="KW-1185">Reference proteome</keyword>
<protein>
    <submittedName>
        <fullName evidence="2">Transporter</fullName>
    </submittedName>
</protein>
<evidence type="ECO:0000313" key="3">
    <source>
        <dbReference type="Proteomes" id="UP000269352"/>
    </source>
</evidence>
<dbReference type="AlphaFoldDB" id="A0A388TC78"/>
<proteinExistence type="predicted"/>
<evidence type="ECO:0000313" key="2">
    <source>
        <dbReference type="EMBL" id="GBR73372.1"/>
    </source>
</evidence>